<dbReference type="PANTHER" id="PTHR45527">
    <property type="entry name" value="NONRIBOSOMAL PEPTIDE SYNTHETASE"/>
    <property type="match status" value="1"/>
</dbReference>
<dbReference type="SUPFAM" id="SSF56801">
    <property type="entry name" value="Acetyl-CoA synthetase-like"/>
    <property type="match status" value="2"/>
</dbReference>
<organism evidence="6 7">
    <name type="scientific">Truncatella angustata</name>
    <dbReference type="NCBI Taxonomy" id="152316"/>
    <lineage>
        <taxon>Eukaryota</taxon>
        <taxon>Fungi</taxon>
        <taxon>Dikarya</taxon>
        <taxon>Ascomycota</taxon>
        <taxon>Pezizomycotina</taxon>
        <taxon>Sordariomycetes</taxon>
        <taxon>Xylariomycetidae</taxon>
        <taxon>Amphisphaeriales</taxon>
        <taxon>Sporocadaceae</taxon>
        <taxon>Truncatella</taxon>
    </lineage>
</organism>
<sequence>MPQSVTKSSVVSFGQTVIEAIADESFTGTSSTDIAKGIWLNSSSTHTIQQKPIKEMARIFAPEVKQQFHSVLLGGELMKNGDDRLWPTSTKVVNTYGPAECTCVCAFEVRDQRSSKSISFGYGVGAAIWVVDTNNSNQLTPIGAVGELYVEGPIVGEGYLNDKKKTAATFIENPSWLIQGGAGYQGRQGRLYKTGDLVRYHEDGSLTYVARKDTQVKIRGQRVELGEVESHAQACIPDAKQVVAEVIVPDGDNAEPILVAFVVSNNNRSEPKASKHPTDIGNIKISIPSATIEEALTKRLPSYMVPTLLISIDDIPLNSSGKTDRKKLREIGAGFKTQQLVEIGGSSTEKRSPSTNKERILQQIWAQLFNLDPMLIYANDHFFRLGGNSITAMKLVVMARNEGFNIAVPSIFRNPRLSSLASQMTTAQSGLANGAVNGDISPFSILAQQYELGELREEAGAACEVDPVNIMDAYPCTPLQEGLLAMTSLSPNAYIRRNIQELAIGVDLSRFRDAWTEAVRRLAILRTRIIQHSQYGLLQVVVNENITWTNACDLQEYLEEDSKTTISLGQRLARYALVSDSTSSRTWFVWTIHHTIYDGHFLGNLNTLITHLYQSFSTDAQPSLLDFKLFVKYMATIDSNETMAYWRDALAGYEAEPFPPAPPKMSQANDMETKYDILEYRCTLDRIIGREVTLTSYIRAAWALTVAAASGTDDVVFGAVISGRHADIVGVDSIAGPTIASVPVRIKVAPTQRVEEFLQTVQQQSTDMIAYEQAGLQYIQKASPDAWRACHFQTLLLTQPPDNPATTDEDGIGTWETGNGNDSHNFTSYTLTLNGFQDTDGGVAMMASFNTQYLSGHLMGFLLERFAACLRQLIGADVSHKLSEIDALSASDYDQIWSWNANVPDPVDRTVHSFIEQQVADRPNAVAVHAWDGDFTYRELDSFANSLATRLISLGVSTDTIVPLCFEKSRWTAVSVLAVLKAGGAFTLLDPSQPLSRLRGSFSPAAFTLKLRKMRLANRAPTDTCLGKQDNIPGTLLDNPLGNVATQASGTTHNEISPIISEGFPQLHRSDLANRHKLEDFL</sequence>
<dbReference type="RefSeq" id="XP_045953488.1">
    <property type="nucleotide sequence ID" value="XM_046108992.1"/>
</dbReference>
<dbReference type="Gene3D" id="1.10.1200.10">
    <property type="entry name" value="ACP-like"/>
    <property type="match status" value="1"/>
</dbReference>
<dbReference type="PANTHER" id="PTHR45527:SF3">
    <property type="entry name" value="SIDEROPHORE SYNTHETASE (EUROFUNG)"/>
    <property type="match status" value="1"/>
</dbReference>
<name>A0A9P8RJ39_9PEZI</name>
<dbReference type="GO" id="GO:0016874">
    <property type="term" value="F:ligase activity"/>
    <property type="evidence" value="ECO:0007669"/>
    <property type="project" value="UniProtKB-KW"/>
</dbReference>
<dbReference type="Gene3D" id="3.30.300.30">
    <property type="match status" value="1"/>
</dbReference>
<dbReference type="InterPro" id="IPR036736">
    <property type="entry name" value="ACP-like_sf"/>
</dbReference>
<dbReference type="SUPFAM" id="SSF47336">
    <property type="entry name" value="ACP-like"/>
    <property type="match status" value="1"/>
</dbReference>
<dbReference type="Gene3D" id="3.30.559.10">
    <property type="entry name" value="Chloramphenicol acetyltransferase-like domain"/>
    <property type="match status" value="1"/>
</dbReference>
<proteinExistence type="inferred from homology"/>
<dbReference type="PROSITE" id="PS50075">
    <property type="entry name" value="CARRIER"/>
    <property type="match status" value="1"/>
</dbReference>
<dbReference type="PROSITE" id="PS00012">
    <property type="entry name" value="PHOSPHOPANTETHEINE"/>
    <property type="match status" value="1"/>
</dbReference>
<dbReference type="SUPFAM" id="SSF52777">
    <property type="entry name" value="CoA-dependent acyltransferases"/>
    <property type="match status" value="2"/>
</dbReference>
<evidence type="ECO:0000256" key="2">
    <source>
        <dbReference type="ARBA" id="ARBA00022553"/>
    </source>
</evidence>
<accession>A0A9P8RJ39</accession>
<keyword evidence="2" id="KW-0597">Phosphoprotein</keyword>
<evidence type="ECO:0000259" key="5">
    <source>
        <dbReference type="PROSITE" id="PS50075"/>
    </source>
</evidence>
<gene>
    <name evidence="6" type="ORF">BKA67DRAFT_684447</name>
</gene>
<dbReference type="OrthoDB" id="416786at2759"/>
<dbReference type="InterPro" id="IPR001242">
    <property type="entry name" value="Condensation_dom"/>
</dbReference>
<dbReference type="FunFam" id="3.30.300.30:FF:000015">
    <property type="entry name" value="Nonribosomal peptide synthase SidD"/>
    <property type="match status" value="1"/>
</dbReference>
<dbReference type="InterPro" id="IPR009081">
    <property type="entry name" value="PP-bd_ACP"/>
</dbReference>
<keyword evidence="7" id="KW-1185">Reference proteome</keyword>
<dbReference type="AlphaFoldDB" id="A0A9P8RJ39"/>
<dbReference type="GO" id="GO:0031177">
    <property type="term" value="F:phosphopantetheine binding"/>
    <property type="evidence" value="ECO:0007669"/>
    <property type="project" value="TreeGrafter"/>
</dbReference>
<dbReference type="Pfam" id="PF00501">
    <property type="entry name" value="AMP-binding"/>
    <property type="match status" value="2"/>
</dbReference>
<dbReference type="InterPro" id="IPR000873">
    <property type="entry name" value="AMP-dep_synth/lig_dom"/>
</dbReference>
<protein>
    <recommendedName>
        <fullName evidence="5">Carrier domain-containing protein</fullName>
    </recommendedName>
</protein>
<dbReference type="EMBL" id="JAGPXC010000009">
    <property type="protein sequence ID" value="KAH6646974.1"/>
    <property type="molecule type" value="Genomic_DNA"/>
</dbReference>
<dbReference type="InterPro" id="IPR023213">
    <property type="entry name" value="CAT-like_dom_sf"/>
</dbReference>
<dbReference type="Gene3D" id="3.30.559.30">
    <property type="entry name" value="Nonribosomal peptide synthetase, condensation domain"/>
    <property type="match status" value="1"/>
</dbReference>
<evidence type="ECO:0000256" key="4">
    <source>
        <dbReference type="ARBA" id="ARBA00029454"/>
    </source>
</evidence>
<dbReference type="Gene3D" id="3.40.50.12780">
    <property type="entry name" value="N-terminal domain of ligase-like"/>
    <property type="match status" value="2"/>
</dbReference>
<comment type="similarity">
    <text evidence="4">Belongs to the NRP synthetase family.</text>
</comment>
<dbReference type="InterPro" id="IPR042099">
    <property type="entry name" value="ANL_N_sf"/>
</dbReference>
<dbReference type="GeneID" id="70137883"/>
<dbReference type="CDD" id="cd19545">
    <property type="entry name" value="FUM14_C_NRPS-like"/>
    <property type="match status" value="1"/>
</dbReference>
<dbReference type="GO" id="GO:0005737">
    <property type="term" value="C:cytoplasm"/>
    <property type="evidence" value="ECO:0007669"/>
    <property type="project" value="TreeGrafter"/>
</dbReference>
<dbReference type="InterPro" id="IPR045851">
    <property type="entry name" value="AMP-bd_C_sf"/>
</dbReference>
<keyword evidence="3" id="KW-0436">Ligase</keyword>
<evidence type="ECO:0000256" key="1">
    <source>
        <dbReference type="ARBA" id="ARBA00022450"/>
    </source>
</evidence>
<dbReference type="Proteomes" id="UP000758603">
    <property type="component" value="Unassembled WGS sequence"/>
</dbReference>
<evidence type="ECO:0000313" key="6">
    <source>
        <dbReference type="EMBL" id="KAH6646974.1"/>
    </source>
</evidence>
<dbReference type="InterPro" id="IPR006162">
    <property type="entry name" value="Ppantetheine_attach_site"/>
</dbReference>
<feature type="domain" description="Carrier" evidence="5">
    <location>
        <begin position="352"/>
        <end position="428"/>
    </location>
</feature>
<comment type="caution">
    <text evidence="6">The sequence shown here is derived from an EMBL/GenBank/DDBJ whole genome shotgun (WGS) entry which is preliminary data.</text>
</comment>
<dbReference type="Pfam" id="PF00668">
    <property type="entry name" value="Condensation"/>
    <property type="match status" value="1"/>
</dbReference>
<evidence type="ECO:0000313" key="7">
    <source>
        <dbReference type="Proteomes" id="UP000758603"/>
    </source>
</evidence>
<evidence type="ECO:0000256" key="3">
    <source>
        <dbReference type="ARBA" id="ARBA00022598"/>
    </source>
</evidence>
<dbReference type="GO" id="GO:0044550">
    <property type="term" value="P:secondary metabolite biosynthetic process"/>
    <property type="evidence" value="ECO:0007669"/>
    <property type="project" value="TreeGrafter"/>
</dbReference>
<keyword evidence="1" id="KW-0596">Phosphopantetheine</keyword>
<dbReference type="GO" id="GO:0043041">
    <property type="term" value="P:amino acid activation for nonribosomal peptide biosynthetic process"/>
    <property type="evidence" value="ECO:0007669"/>
    <property type="project" value="TreeGrafter"/>
</dbReference>
<reference evidence="6" key="1">
    <citation type="journal article" date="2021" name="Nat. Commun.">
        <title>Genetic determinants of endophytism in the Arabidopsis root mycobiome.</title>
        <authorList>
            <person name="Mesny F."/>
            <person name="Miyauchi S."/>
            <person name="Thiergart T."/>
            <person name="Pickel B."/>
            <person name="Atanasova L."/>
            <person name="Karlsson M."/>
            <person name="Huettel B."/>
            <person name="Barry K.W."/>
            <person name="Haridas S."/>
            <person name="Chen C."/>
            <person name="Bauer D."/>
            <person name="Andreopoulos W."/>
            <person name="Pangilinan J."/>
            <person name="LaButti K."/>
            <person name="Riley R."/>
            <person name="Lipzen A."/>
            <person name="Clum A."/>
            <person name="Drula E."/>
            <person name="Henrissat B."/>
            <person name="Kohler A."/>
            <person name="Grigoriev I.V."/>
            <person name="Martin F.M."/>
            <person name="Hacquard S."/>
        </authorList>
    </citation>
    <scope>NUCLEOTIDE SEQUENCE</scope>
    <source>
        <strain evidence="6">MPI-SDFR-AT-0073</strain>
    </source>
</reference>
<dbReference type="Pfam" id="PF00550">
    <property type="entry name" value="PP-binding"/>
    <property type="match status" value="1"/>
</dbReference>